<evidence type="ECO:0000313" key="1">
    <source>
        <dbReference type="EMBL" id="GAA0291181.1"/>
    </source>
</evidence>
<name>A0ABP3F4X9_9ACTN</name>
<reference evidence="2" key="1">
    <citation type="journal article" date="2019" name="Int. J. Syst. Evol. Microbiol.">
        <title>The Global Catalogue of Microorganisms (GCM) 10K type strain sequencing project: providing services to taxonomists for standard genome sequencing and annotation.</title>
        <authorList>
            <consortium name="The Broad Institute Genomics Platform"/>
            <consortium name="The Broad Institute Genome Sequencing Center for Infectious Disease"/>
            <person name="Wu L."/>
            <person name="Ma J."/>
        </authorList>
    </citation>
    <scope>NUCLEOTIDE SEQUENCE [LARGE SCALE GENOMIC DNA]</scope>
    <source>
        <strain evidence="2">JCM 4505</strain>
    </source>
</reference>
<evidence type="ECO:0000313" key="2">
    <source>
        <dbReference type="Proteomes" id="UP001501867"/>
    </source>
</evidence>
<sequence length="71" mass="7193">MGWFVMMAAVSAAELPKSTAPPLAFEGAARFAAADAETGKASPAVTATAIQAITAACLLGLFKIPPSFPNR</sequence>
<accession>A0ABP3F4X9</accession>
<protein>
    <submittedName>
        <fullName evidence="1">Uncharacterized protein</fullName>
    </submittedName>
</protein>
<comment type="caution">
    <text evidence="1">The sequence shown here is derived from an EMBL/GenBank/DDBJ whole genome shotgun (WGS) entry which is preliminary data.</text>
</comment>
<dbReference type="Proteomes" id="UP001501867">
    <property type="component" value="Unassembled WGS sequence"/>
</dbReference>
<proteinExistence type="predicted"/>
<gene>
    <name evidence="1" type="ORF">GCM10010302_32180</name>
</gene>
<keyword evidence="2" id="KW-1185">Reference proteome</keyword>
<organism evidence="1 2">
    <name type="scientific">Streptomyces polychromogenes</name>
    <dbReference type="NCBI Taxonomy" id="67342"/>
    <lineage>
        <taxon>Bacteria</taxon>
        <taxon>Bacillati</taxon>
        <taxon>Actinomycetota</taxon>
        <taxon>Actinomycetes</taxon>
        <taxon>Kitasatosporales</taxon>
        <taxon>Streptomycetaceae</taxon>
        <taxon>Streptomyces</taxon>
    </lineage>
</organism>
<dbReference type="EMBL" id="BAAABV010000015">
    <property type="protein sequence ID" value="GAA0291181.1"/>
    <property type="molecule type" value="Genomic_DNA"/>
</dbReference>